<dbReference type="Gramene" id="TraesROB_scaffold_100448_01G000100.1">
    <property type="protein sequence ID" value="TraesROB_scaffold_100448_01G000100.1"/>
    <property type="gene ID" value="TraesROB_scaffold_100448_01G000100"/>
</dbReference>
<dbReference type="PANTHER" id="PTHR34777">
    <property type="entry name" value="VQ MOTIF-CONTAINING PROTEIN 10"/>
    <property type="match status" value="1"/>
</dbReference>
<reference evidence="3" key="1">
    <citation type="submission" date="2018-08" db="EMBL/GenBank/DDBJ databases">
        <authorList>
            <person name="Rossello M."/>
        </authorList>
    </citation>
    <scope>NUCLEOTIDE SEQUENCE [LARGE SCALE GENOMIC DNA]</scope>
    <source>
        <strain evidence="3">cv. Chinese Spring</strain>
    </source>
</reference>
<dbReference type="Gramene" id="TraesJUL7D03G04351850.1">
    <property type="protein sequence ID" value="TraesJUL7D03G04351850.1.CDS1"/>
    <property type="gene ID" value="TraesJUL7D03G04351850"/>
</dbReference>
<dbReference type="AlphaFoldDB" id="A0A3B6TE81"/>
<evidence type="ECO:0000256" key="1">
    <source>
        <dbReference type="SAM" id="MobiDB-lite"/>
    </source>
</evidence>
<feature type="domain" description="VQ" evidence="2">
    <location>
        <begin position="44"/>
        <end position="62"/>
    </location>
</feature>
<dbReference type="Gramene" id="TraesPARA_EIv1.0_2529780.1">
    <property type="protein sequence ID" value="TraesPARA_EIv1.0_2529780.1.CDS1"/>
    <property type="gene ID" value="TraesPARA_EIv1.0_2529780"/>
</dbReference>
<dbReference type="Proteomes" id="UP000019116">
    <property type="component" value="Chromosome 7D"/>
</dbReference>
<dbReference type="Gramene" id="TraesMAC7D03G04300620.1">
    <property type="protein sequence ID" value="TraesMAC7D03G04300620.1.CDS1"/>
    <property type="gene ID" value="TraesMAC7D03G04300620"/>
</dbReference>
<dbReference type="Gramene" id="TraesRN7D0100258600.1">
    <property type="protein sequence ID" value="TraesRN7D0100258600.1"/>
    <property type="gene ID" value="TraesRN7D0100258600"/>
</dbReference>
<dbReference type="Gramene" id="TraesLDM7D03G04314480.1">
    <property type="protein sequence ID" value="TraesLDM7D03G04314480.1.CDS1"/>
    <property type="gene ID" value="TraesLDM7D03G04314480"/>
</dbReference>
<dbReference type="Gramene" id="TraesCAD_scaffold_053555_01G000100.1">
    <property type="protein sequence ID" value="TraesCAD_scaffold_053555_01G000100.1"/>
    <property type="gene ID" value="TraesCAD_scaffold_053555_01G000100"/>
</dbReference>
<sequence>MDRRAIDGDRGGPLRRPPTSAGPGRTAPKHGVKVTHIVPREVIADEASFKYVVQRLTGKDSAAARLELLGDCNPVRMTTAPAVADAGVSIRNCNDGAEAAGGSSPKSSGSEDGGGGGAAGVFSAVSLFEDMVAADVLPSLDEMNCWWGTRD</sequence>
<feature type="region of interest" description="Disordered" evidence="1">
    <location>
        <begin position="94"/>
        <end position="115"/>
    </location>
</feature>
<feature type="compositionally biased region" description="Basic and acidic residues" evidence="1">
    <location>
        <begin position="1"/>
        <end position="12"/>
    </location>
</feature>
<keyword evidence="4" id="KW-1185">Reference proteome</keyword>
<evidence type="ECO:0000313" key="4">
    <source>
        <dbReference type="Proteomes" id="UP000019116"/>
    </source>
</evidence>
<proteinExistence type="predicted"/>
<dbReference type="Gramene" id="TraesARI7D03G04383300.1">
    <property type="protein sequence ID" value="TraesARI7D03G04383300.1.CDS1"/>
    <property type="gene ID" value="TraesARI7D03G04383300"/>
</dbReference>
<organism evidence="3">
    <name type="scientific">Triticum aestivum</name>
    <name type="common">Wheat</name>
    <dbReference type="NCBI Taxonomy" id="4565"/>
    <lineage>
        <taxon>Eukaryota</taxon>
        <taxon>Viridiplantae</taxon>
        <taxon>Streptophyta</taxon>
        <taxon>Embryophyta</taxon>
        <taxon>Tracheophyta</taxon>
        <taxon>Spermatophyta</taxon>
        <taxon>Magnoliopsida</taxon>
        <taxon>Liliopsida</taxon>
        <taxon>Poales</taxon>
        <taxon>Poaceae</taxon>
        <taxon>BOP clade</taxon>
        <taxon>Pooideae</taxon>
        <taxon>Triticodae</taxon>
        <taxon>Triticeae</taxon>
        <taxon>Triticinae</taxon>
        <taxon>Triticum</taxon>
    </lineage>
</organism>
<dbReference type="Pfam" id="PF05678">
    <property type="entry name" value="VQ"/>
    <property type="match status" value="1"/>
</dbReference>
<evidence type="ECO:0000259" key="2">
    <source>
        <dbReference type="Pfam" id="PF05678"/>
    </source>
</evidence>
<name>A0A3B6TE81_WHEAT</name>
<feature type="compositionally biased region" description="Low complexity" evidence="1">
    <location>
        <begin position="96"/>
        <end position="110"/>
    </location>
</feature>
<dbReference type="Gramene" id="TraesCS7D03G0250700.1">
    <property type="protein sequence ID" value="TraesCS7D03G0250700.1.CDS1"/>
    <property type="gene ID" value="TraesCS7D03G0250700"/>
</dbReference>
<dbReference type="Gramene" id="TraesCS7D02G111700.1">
    <property type="protein sequence ID" value="TraesCS7D02G111700.1.cds1"/>
    <property type="gene ID" value="TraesCS7D02G111700"/>
</dbReference>
<dbReference type="Gramene" id="TraesSYM7D03G04361140.1">
    <property type="protein sequence ID" value="TraesSYM7D03G04361140.1.CDS1"/>
    <property type="gene ID" value="TraesSYM7D03G04361140"/>
</dbReference>
<dbReference type="InterPro" id="IPR039608">
    <property type="entry name" value="VQ_1/10"/>
</dbReference>
<dbReference type="Gramene" id="TraesCLE_scaffold_105689_01G000100.1">
    <property type="protein sequence ID" value="TraesCLE_scaffold_105689_01G000100.1"/>
    <property type="gene ID" value="TraesCLE_scaffold_105689_01G000100"/>
</dbReference>
<dbReference type="PANTHER" id="PTHR34777:SF14">
    <property type="entry name" value="VQ DOMAIN-CONTAINING PROTEIN"/>
    <property type="match status" value="1"/>
</dbReference>
<feature type="region of interest" description="Disordered" evidence="1">
    <location>
        <begin position="1"/>
        <end position="31"/>
    </location>
</feature>
<dbReference type="InterPro" id="IPR008889">
    <property type="entry name" value="VQ"/>
</dbReference>
<dbReference type="Gramene" id="TraesLAC7D03G04255230.1">
    <property type="protein sequence ID" value="TraesLAC7D03G04255230.1.CDS1"/>
    <property type="gene ID" value="TraesLAC7D03G04255230"/>
</dbReference>
<dbReference type="Gramene" id="TraesWEE_scaffold_052688_01G000100.1">
    <property type="protein sequence ID" value="TraesWEE_scaffold_052688_01G000100.1"/>
    <property type="gene ID" value="TraesWEE_scaffold_052688_01G000100"/>
</dbReference>
<accession>A0A3B6TE81</accession>
<dbReference type="Gramene" id="TraesJAG7D03G04291480.1">
    <property type="protein sequence ID" value="TraesJAG7D03G04291480.1.CDS1"/>
    <property type="gene ID" value="TraesJAG7D03G04291480"/>
</dbReference>
<dbReference type="EnsemblPlants" id="TraesCS7D02G111700.1">
    <property type="protein sequence ID" value="TraesCS7D02G111700.1.cds1"/>
    <property type="gene ID" value="TraesCS7D02G111700"/>
</dbReference>
<dbReference type="Gramene" id="TraesNOR7D03G04356820.1">
    <property type="protein sequence ID" value="TraesNOR7D03G04356820.1.CDS1"/>
    <property type="gene ID" value="TraesNOR7D03G04356820"/>
</dbReference>
<protein>
    <recommendedName>
        <fullName evidence="2">VQ domain-containing protein</fullName>
    </recommendedName>
</protein>
<reference evidence="3" key="2">
    <citation type="submission" date="2018-10" db="UniProtKB">
        <authorList>
            <consortium name="EnsemblPlants"/>
        </authorList>
    </citation>
    <scope>IDENTIFICATION</scope>
</reference>
<dbReference type="OMA" id="THIVPRE"/>
<evidence type="ECO:0000313" key="3">
    <source>
        <dbReference type="EnsemblPlants" id="TraesCS7D02G111700.1.cds1"/>
    </source>
</evidence>
<dbReference type="OrthoDB" id="691083at2759"/>
<dbReference type="Gramene" id="TraesSTA7D03G04301840.1">
    <property type="protein sequence ID" value="TraesSTA7D03G04301840.1.CDS1"/>
    <property type="gene ID" value="TraesSTA7D03G04301840"/>
</dbReference>